<name>A0A392SHH5_9FABA</name>
<sequence length="93" mass="11013">YKESLRLQLVEPPKIPRLVGGKKFFESTKAFRGLKRVWCKHGGWWEVGTIINLKAMWRLLRISFELDVEKQKNWCWNCFWRATWFGVAQGAVG</sequence>
<comment type="caution">
    <text evidence="1">The sequence shown here is derived from an EMBL/GenBank/DDBJ whole genome shotgun (WGS) entry which is preliminary data.</text>
</comment>
<dbReference type="Proteomes" id="UP000265520">
    <property type="component" value="Unassembled WGS sequence"/>
</dbReference>
<feature type="non-terminal residue" evidence="1">
    <location>
        <position position="1"/>
    </location>
</feature>
<protein>
    <submittedName>
        <fullName evidence="1">Uncharacterized protein</fullName>
    </submittedName>
</protein>
<dbReference type="EMBL" id="LXQA010385570">
    <property type="protein sequence ID" value="MCI48353.1"/>
    <property type="molecule type" value="Genomic_DNA"/>
</dbReference>
<evidence type="ECO:0000313" key="2">
    <source>
        <dbReference type="Proteomes" id="UP000265520"/>
    </source>
</evidence>
<dbReference type="AlphaFoldDB" id="A0A392SHH5"/>
<organism evidence="1 2">
    <name type="scientific">Trifolium medium</name>
    <dbReference type="NCBI Taxonomy" id="97028"/>
    <lineage>
        <taxon>Eukaryota</taxon>
        <taxon>Viridiplantae</taxon>
        <taxon>Streptophyta</taxon>
        <taxon>Embryophyta</taxon>
        <taxon>Tracheophyta</taxon>
        <taxon>Spermatophyta</taxon>
        <taxon>Magnoliopsida</taxon>
        <taxon>eudicotyledons</taxon>
        <taxon>Gunneridae</taxon>
        <taxon>Pentapetalae</taxon>
        <taxon>rosids</taxon>
        <taxon>fabids</taxon>
        <taxon>Fabales</taxon>
        <taxon>Fabaceae</taxon>
        <taxon>Papilionoideae</taxon>
        <taxon>50 kb inversion clade</taxon>
        <taxon>NPAAA clade</taxon>
        <taxon>Hologalegina</taxon>
        <taxon>IRL clade</taxon>
        <taxon>Trifolieae</taxon>
        <taxon>Trifolium</taxon>
    </lineage>
</organism>
<proteinExistence type="predicted"/>
<accession>A0A392SHH5</accession>
<keyword evidence="2" id="KW-1185">Reference proteome</keyword>
<evidence type="ECO:0000313" key="1">
    <source>
        <dbReference type="EMBL" id="MCI48353.1"/>
    </source>
</evidence>
<reference evidence="1 2" key="1">
    <citation type="journal article" date="2018" name="Front. Plant Sci.">
        <title>Red Clover (Trifolium pratense) and Zigzag Clover (T. medium) - A Picture of Genomic Similarities and Differences.</title>
        <authorList>
            <person name="Dluhosova J."/>
            <person name="Istvanek J."/>
            <person name="Nedelnik J."/>
            <person name="Repkova J."/>
        </authorList>
    </citation>
    <scope>NUCLEOTIDE SEQUENCE [LARGE SCALE GENOMIC DNA]</scope>
    <source>
        <strain evidence="2">cv. 10/8</strain>
        <tissue evidence="1">Leaf</tissue>
    </source>
</reference>